<reference evidence="2" key="1">
    <citation type="journal article" date="2019" name="Int. J. Syst. Evol. Microbiol.">
        <title>The Global Catalogue of Microorganisms (GCM) 10K type strain sequencing project: providing services to taxonomists for standard genome sequencing and annotation.</title>
        <authorList>
            <consortium name="The Broad Institute Genomics Platform"/>
            <consortium name="The Broad Institute Genome Sequencing Center for Infectious Disease"/>
            <person name="Wu L."/>
            <person name="Ma J."/>
        </authorList>
    </citation>
    <scope>NUCLEOTIDE SEQUENCE [LARGE SCALE GENOMIC DNA]</scope>
    <source>
        <strain evidence="2">JCM 3369</strain>
    </source>
</reference>
<organism evidence="1 2">
    <name type="scientific">Actinomadura yumaensis</name>
    <dbReference type="NCBI Taxonomy" id="111807"/>
    <lineage>
        <taxon>Bacteria</taxon>
        <taxon>Bacillati</taxon>
        <taxon>Actinomycetota</taxon>
        <taxon>Actinomycetes</taxon>
        <taxon>Streptosporangiales</taxon>
        <taxon>Thermomonosporaceae</taxon>
        <taxon>Actinomadura</taxon>
    </lineage>
</organism>
<protein>
    <submittedName>
        <fullName evidence="1">Uncharacterized protein</fullName>
    </submittedName>
</protein>
<name>A0ABW2CJA1_9ACTN</name>
<evidence type="ECO:0000313" key="2">
    <source>
        <dbReference type="Proteomes" id="UP001596380"/>
    </source>
</evidence>
<proteinExistence type="predicted"/>
<dbReference type="EMBL" id="JBHSXS010000010">
    <property type="protein sequence ID" value="MFC6881854.1"/>
    <property type="molecule type" value="Genomic_DNA"/>
</dbReference>
<comment type="caution">
    <text evidence="1">The sequence shown here is derived from an EMBL/GenBank/DDBJ whole genome shotgun (WGS) entry which is preliminary data.</text>
</comment>
<accession>A0ABW2CJA1</accession>
<sequence length="220" mass="25010">MLVPDRAELGRWLLDAKPLLRQGLAWYLPTYTCRGRWYDHRLATELDYLVKDRRVIDLTGADPLKLELMRNVLTVEVPHVAGTDLNTFAKIVTGEFDAFRDFREYLREELLELHLAADAVDSARQIELVATRIRRQVGEWTARMKDARRGRAWGTTGAGLGTTAAALSLVSGADLPVLLAGMGFATPFLVQGMLAQRQMRHLKDEGWFLVWSFQRQTRTL</sequence>
<dbReference type="RefSeq" id="WP_164717153.1">
    <property type="nucleotide sequence ID" value="NZ_JBHSXS010000010.1"/>
</dbReference>
<keyword evidence="2" id="KW-1185">Reference proteome</keyword>
<dbReference type="Proteomes" id="UP001596380">
    <property type="component" value="Unassembled WGS sequence"/>
</dbReference>
<gene>
    <name evidence="1" type="ORF">ACFQKB_19010</name>
</gene>
<evidence type="ECO:0000313" key="1">
    <source>
        <dbReference type="EMBL" id="MFC6881854.1"/>
    </source>
</evidence>